<comment type="caution">
    <text evidence="2">The sequence shown here is derived from an EMBL/GenBank/DDBJ whole genome shotgun (WGS) entry which is preliminary data.</text>
</comment>
<evidence type="ECO:0000256" key="1">
    <source>
        <dbReference type="SAM" id="MobiDB-lite"/>
    </source>
</evidence>
<proteinExistence type="predicted"/>
<evidence type="ECO:0000313" key="2">
    <source>
        <dbReference type="EMBL" id="OGC13033.1"/>
    </source>
</evidence>
<reference evidence="2 3" key="1">
    <citation type="journal article" date="2016" name="Nat. Commun.">
        <title>Thousands of microbial genomes shed light on interconnected biogeochemical processes in an aquifer system.</title>
        <authorList>
            <person name="Anantharaman K."/>
            <person name="Brown C.T."/>
            <person name="Hug L.A."/>
            <person name="Sharon I."/>
            <person name="Castelle C.J."/>
            <person name="Probst A.J."/>
            <person name="Thomas B.C."/>
            <person name="Singh A."/>
            <person name="Wilkins M.J."/>
            <person name="Karaoz U."/>
            <person name="Brodie E.L."/>
            <person name="Williams K.H."/>
            <person name="Hubbard S.S."/>
            <person name="Banfield J.F."/>
        </authorList>
    </citation>
    <scope>NUCLEOTIDE SEQUENCE [LARGE SCALE GENOMIC DNA]</scope>
</reference>
<evidence type="ECO:0000313" key="3">
    <source>
        <dbReference type="Proteomes" id="UP000177905"/>
    </source>
</evidence>
<protein>
    <submittedName>
        <fullName evidence="2">Uncharacterized protein</fullName>
    </submittedName>
</protein>
<feature type="compositionally biased region" description="Polar residues" evidence="1">
    <location>
        <begin position="302"/>
        <end position="311"/>
    </location>
</feature>
<organism evidence="2 3">
    <name type="scientific">candidate division WOR-1 bacterium RIFOXYB2_FULL_36_35</name>
    <dbReference type="NCBI Taxonomy" id="1802578"/>
    <lineage>
        <taxon>Bacteria</taxon>
        <taxon>Bacillati</taxon>
        <taxon>Saganbacteria</taxon>
    </lineage>
</organism>
<sequence length="347" mass="38895">MVTMMRDIKSVFLKDIGAGFGEVTGVGRGKSLATATKTRLENIPPFVCLDKRPDGYVGSALKNPRDAKSLLMSAQRFGEVEVEIEAFTPEAQAEIMIACSSNFLNETPPSIFNIIESNSEPPFNFTGGKIDIDRAKRILEEFIWGRAFSNTITLKPGNLPGLQRPELLEKPPIPGKLPGLKSPYELLEIPPMPEKLPNLKSPHKLLEKPSSKNRHPFEFEDHGCKYRYKEPPNMIYPKVEKLPRFIYPKIGGHEDKINKNDWFEFLDYIGILNESFDIPSEFLPSKAREGRKYTRPGLMDTVPNSQSQKNSDGLKAEQAGTDAAEKSDAAKAFKRFLGDILKKLGIK</sequence>
<dbReference type="EMBL" id="MEUA01000062">
    <property type="protein sequence ID" value="OGC13033.1"/>
    <property type="molecule type" value="Genomic_DNA"/>
</dbReference>
<dbReference type="AlphaFoldDB" id="A0A1F4RZY8"/>
<accession>A0A1F4RZY8</accession>
<dbReference type="Proteomes" id="UP000177905">
    <property type="component" value="Unassembled WGS sequence"/>
</dbReference>
<name>A0A1F4RZY8_UNCSA</name>
<gene>
    <name evidence="2" type="ORF">A2290_00465</name>
</gene>
<feature type="region of interest" description="Disordered" evidence="1">
    <location>
        <begin position="287"/>
        <end position="323"/>
    </location>
</feature>